<sequence length="80" mass="8841">MHERFTFGRDPRRETRTRRAFMLWMAAYTAALVLVAIVSLTGGVSQNHGEPTQQARVMMAPQSALDPRPATVLVDLGDDG</sequence>
<dbReference type="RefSeq" id="WP_266283824.1">
    <property type="nucleotide sequence ID" value="NZ_JAPKNF010000003.1"/>
</dbReference>
<evidence type="ECO:0000313" key="3">
    <source>
        <dbReference type="Proteomes" id="UP001223743"/>
    </source>
</evidence>
<evidence type="ECO:0000313" key="2">
    <source>
        <dbReference type="EMBL" id="MDQ0518342.1"/>
    </source>
</evidence>
<evidence type="ECO:0000256" key="1">
    <source>
        <dbReference type="SAM" id="Phobius"/>
    </source>
</evidence>
<keyword evidence="1" id="KW-0472">Membrane</keyword>
<name>A0ABU0MBQ6_9HYPH</name>
<feature type="transmembrane region" description="Helical" evidence="1">
    <location>
        <begin position="21"/>
        <end position="44"/>
    </location>
</feature>
<accession>A0ABU0MBQ6</accession>
<keyword evidence="3" id="KW-1185">Reference proteome</keyword>
<gene>
    <name evidence="2" type="ORF">QO015_003955</name>
</gene>
<organism evidence="2 3">
    <name type="scientific">Kaistia geumhonensis</name>
    <dbReference type="NCBI Taxonomy" id="410839"/>
    <lineage>
        <taxon>Bacteria</taxon>
        <taxon>Pseudomonadati</taxon>
        <taxon>Pseudomonadota</taxon>
        <taxon>Alphaproteobacteria</taxon>
        <taxon>Hyphomicrobiales</taxon>
        <taxon>Kaistiaceae</taxon>
        <taxon>Kaistia</taxon>
    </lineage>
</organism>
<protein>
    <submittedName>
        <fullName evidence="2">Tfp pilus assembly protein PilN</fullName>
    </submittedName>
</protein>
<keyword evidence="1" id="KW-1133">Transmembrane helix</keyword>
<proteinExistence type="predicted"/>
<dbReference type="EMBL" id="JAUSWJ010000001">
    <property type="protein sequence ID" value="MDQ0518342.1"/>
    <property type="molecule type" value="Genomic_DNA"/>
</dbReference>
<reference evidence="2 3" key="1">
    <citation type="submission" date="2023-07" db="EMBL/GenBank/DDBJ databases">
        <title>Genomic Encyclopedia of Type Strains, Phase IV (KMG-IV): sequencing the most valuable type-strain genomes for metagenomic binning, comparative biology and taxonomic classification.</title>
        <authorList>
            <person name="Goeker M."/>
        </authorList>
    </citation>
    <scope>NUCLEOTIDE SEQUENCE [LARGE SCALE GENOMIC DNA]</scope>
    <source>
        <strain evidence="2 3">B1-1</strain>
    </source>
</reference>
<comment type="caution">
    <text evidence="2">The sequence shown here is derived from an EMBL/GenBank/DDBJ whole genome shotgun (WGS) entry which is preliminary data.</text>
</comment>
<keyword evidence="1" id="KW-0812">Transmembrane</keyword>
<dbReference type="Proteomes" id="UP001223743">
    <property type="component" value="Unassembled WGS sequence"/>
</dbReference>